<keyword evidence="1" id="KW-0732">Signal</keyword>
<dbReference type="Proteomes" id="UP001501294">
    <property type="component" value="Unassembled WGS sequence"/>
</dbReference>
<feature type="chain" id="PRO_5046965738" evidence="1">
    <location>
        <begin position="22"/>
        <end position="130"/>
    </location>
</feature>
<comment type="caution">
    <text evidence="2">The sequence shown here is derived from an EMBL/GenBank/DDBJ whole genome shotgun (WGS) entry which is preliminary data.</text>
</comment>
<protein>
    <submittedName>
        <fullName evidence="2">Uncharacterized protein</fullName>
    </submittedName>
</protein>
<gene>
    <name evidence="2" type="ORF">GCM10023150_08760</name>
</gene>
<dbReference type="RefSeq" id="WP_223576805.1">
    <property type="nucleotide sequence ID" value="NZ_BAABFU010000001.1"/>
</dbReference>
<sequence>MKTVTLSIAVATAVLATSASANQTPAEIEQADSRMTASQDYRSFYYPKRPNQYGQLDYIFINATNGTQFCEEEGYRDAIGGSIGCGEDESSYVTYDWYQQRWESQSTGSKNQCYPVYRTITCGSSIPELP</sequence>
<name>A0ABP8HXS0_9GAMM</name>
<evidence type="ECO:0000256" key="1">
    <source>
        <dbReference type="SAM" id="SignalP"/>
    </source>
</evidence>
<proteinExistence type="predicted"/>
<dbReference type="EMBL" id="BAABFU010000001">
    <property type="protein sequence ID" value="GAA4346920.1"/>
    <property type="molecule type" value="Genomic_DNA"/>
</dbReference>
<evidence type="ECO:0000313" key="2">
    <source>
        <dbReference type="EMBL" id="GAA4346920.1"/>
    </source>
</evidence>
<keyword evidence="3" id="KW-1185">Reference proteome</keyword>
<organism evidence="2 3">
    <name type="scientific">Kangiella taiwanensis</name>
    <dbReference type="NCBI Taxonomy" id="1079179"/>
    <lineage>
        <taxon>Bacteria</taxon>
        <taxon>Pseudomonadati</taxon>
        <taxon>Pseudomonadota</taxon>
        <taxon>Gammaproteobacteria</taxon>
        <taxon>Kangiellales</taxon>
        <taxon>Kangiellaceae</taxon>
        <taxon>Kangiella</taxon>
    </lineage>
</organism>
<feature type="signal peptide" evidence="1">
    <location>
        <begin position="1"/>
        <end position="21"/>
    </location>
</feature>
<accession>A0ABP8HXS0</accession>
<evidence type="ECO:0000313" key="3">
    <source>
        <dbReference type="Proteomes" id="UP001501294"/>
    </source>
</evidence>
<reference evidence="3" key="1">
    <citation type="journal article" date="2019" name="Int. J. Syst. Evol. Microbiol.">
        <title>The Global Catalogue of Microorganisms (GCM) 10K type strain sequencing project: providing services to taxonomists for standard genome sequencing and annotation.</title>
        <authorList>
            <consortium name="The Broad Institute Genomics Platform"/>
            <consortium name="The Broad Institute Genome Sequencing Center for Infectious Disease"/>
            <person name="Wu L."/>
            <person name="Ma J."/>
        </authorList>
    </citation>
    <scope>NUCLEOTIDE SEQUENCE [LARGE SCALE GENOMIC DNA]</scope>
    <source>
        <strain evidence="3">JCM 17727</strain>
    </source>
</reference>